<reference evidence="1" key="1">
    <citation type="journal article" date="2008" name="AIDS Res. Hum. Retroviruses">
        <title>HIV type 1 genetic diversity in Moyale, Mandera, and Turkana based on env-C2-V3 sequences.</title>
        <authorList>
            <person name="Khamadi S.A."/>
            <person name="Lihana R.W."/>
            <person name="Mwaniki D.L."/>
            <person name="Kinyua J."/>
            <person name="Lagat N."/>
            <person name="Carter J.Y."/>
            <person name="Ichimura H."/>
            <person name="Oishi I."/>
            <person name="Okoth F.A."/>
            <person name="Ochieng W."/>
        </authorList>
    </citation>
    <scope>NUCLEOTIDE SEQUENCE</scope>
    <source>
        <strain evidence="1">MYDH049</strain>
    </source>
</reference>
<dbReference type="EMBL" id="DQ155179">
    <property type="protein sequence ID" value="ABA08268.1"/>
    <property type="molecule type" value="Genomic_DNA"/>
</dbReference>
<feature type="non-terminal residue" evidence="1">
    <location>
        <position position="79"/>
    </location>
</feature>
<accession>Q3LX64</accession>
<proteinExistence type="predicted"/>
<protein>
    <submittedName>
        <fullName evidence="1">Envelope glycoprotein</fullName>
    </submittedName>
</protein>
<evidence type="ECO:0000313" key="1">
    <source>
        <dbReference type="EMBL" id="ABA08268.1"/>
    </source>
</evidence>
<organism evidence="1">
    <name type="scientific">Human immunodeficiency virus type 1</name>
    <name type="common">HIV-1</name>
    <dbReference type="NCBI Taxonomy" id="11676"/>
    <lineage>
        <taxon>Viruses</taxon>
        <taxon>Riboviria</taxon>
        <taxon>Pararnavirae</taxon>
        <taxon>Artverviricota</taxon>
        <taxon>Revtraviricetes</taxon>
        <taxon>Ortervirales</taxon>
        <taxon>Retroviridae</taxon>
        <taxon>Orthoretrovirinae</taxon>
        <taxon>Lentivirus</taxon>
        <taxon>Lentivirus humimdef1</taxon>
    </lineage>
</organism>
<sequence length="79" mass="8483">SLQGNPALCEGCVTTRAACEDLPYQEGALLFDKDPDYSHCQGESRNFSKHVSHLPAFSGAWASGGLAWNQQCMPLPSKG</sequence>
<keyword evidence="1" id="KW-0946">Virion</keyword>
<gene>
    <name evidence="1" type="primary">env</name>
</gene>
<dbReference type="GO" id="GO:0019031">
    <property type="term" value="C:viral envelope"/>
    <property type="evidence" value="ECO:0007669"/>
    <property type="project" value="UniProtKB-KW"/>
</dbReference>
<name>Q3LX64_HV1</name>
<keyword evidence="1" id="KW-0261">Viral envelope protein</keyword>
<organismHost>
    <name type="scientific">Homo sapiens</name>
    <name type="common">Human</name>
    <dbReference type="NCBI Taxonomy" id="9606"/>
</organismHost>
<feature type="non-terminal residue" evidence="1">
    <location>
        <position position="1"/>
    </location>
</feature>